<dbReference type="HOGENOM" id="CLU_2964154_0_0_1"/>
<accession>A0A0D9VRA6</accession>
<evidence type="ECO:0000313" key="2">
    <source>
        <dbReference type="Proteomes" id="UP000032180"/>
    </source>
</evidence>
<dbReference type="AlphaFoldDB" id="A0A0D9VRA6"/>
<name>A0A0D9VRA6_9ORYZ</name>
<proteinExistence type="predicted"/>
<reference evidence="1" key="3">
    <citation type="submission" date="2015-04" db="UniProtKB">
        <authorList>
            <consortium name="EnsemblPlants"/>
        </authorList>
    </citation>
    <scope>IDENTIFICATION</scope>
</reference>
<evidence type="ECO:0000313" key="1">
    <source>
        <dbReference type="EnsemblPlants" id="LPERR03G07760.2"/>
    </source>
</evidence>
<dbReference type="Gramene" id="LPERR03G07760.2">
    <property type="protein sequence ID" value="LPERR03G07760.2"/>
    <property type="gene ID" value="LPERR03G07760"/>
</dbReference>
<reference evidence="1 2" key="1">
    <citation type="submission" date="2012-08" db="EMBL/GenBank/DDBJ databases">
        <title>Oryza genome evolution.</title>
        <authorList>
            <person name="Wing R.A."/>
        </authorList>
    </citation>
    <scope>NUCLEOTIDE SEQUENCE</scope>
</reference>
<sequence length="59" mass="6461">MRCGEEVDGFDDTLSSFDDDWWWTGGSSQSGGILLKGKHDLSFISKDKCLNASMAASKE</sequence>
<reference evidence="2" key="2">
    <citation type="submission" date="2013-12" db="EMBL/GenBank/DDBJ databases">
        <authorList>
            <person name="Yu Y."/>
            <person name="Lee S."/>
            <person name="de Baynast K."/>
            <person name="Wissotski M."/>
            <person name="Liu L."/>
            <person name="Talag J."/>
            <person name="Goicoechea J."/>
            <person name="Angelova A."/>
            <person name="Jetty R."/>
            <person name="Kudrna D."/>
            <person name="Golser W."/>
            <person name="Rivera L."/>
            <person name="Zhang J."/>
            <person name="Wing R."/>
        </authorList>
    </citation>
    <scope>NUCLEOTIDE SEQUENCE</scope>
</reference>
<protein>
    <submittedName>
        <fullName evidence="1">Uncharacterized protein</fullName>
    </submittedName>
</protein>
<dbReference type="EnsemblPlants" id="LPERR03G07760.2">
    <property type="protein sequence ID" value="LPERR03G07760.2"/>
    <property type="gene ID" value="LPERR03G07760"/>
</dbReference>
<keyword evidence="2" id="KW-1185">Reference proteome</keyword>
<organism evidence="1 2">
    <name type="scientific">Leersia perrieri</name>
    <dbReference type="NCBI Taxonomy" id="77586"/>
    <lineage>
        <taxon>Eukaryota</taxon>
        <taxon>Viridiplantae</taxon>
        <taxon>Streptophyta</taxon>
        <taxon>Embryophyta</taxon>
        <taxon>Tracheophyta</taxon>
        <taxon>Spermatophyta</taxon>
        <taxon>Magnoliopsida</taxon>
        <taxon>Liliopsida</taxon>
        <taxon>Poales</taxon>
        <taxon>Poaceae</taxon>
        <taxon>BOP clade</taxon>
        <taxon>Oryzoideae</taxon>
        <taxon>Oryzeae</taxon>
        <taxon>Oryzinae</taxon>
        <taxon>Leersia</taxon>
    </lineage>
</organism>
<dbReference type="Proteomes" id="UP000032180">
    <property type="component" value="Chromosome 3"/>
</dbReference>